<evidence type="ECO:0000256" key="2">
    <source>
        <dbReference type="ARBA" id="ARBA00011971"/>
    </source>
</evidence>
<dbReference type="PANTHER" id="PTHR19278">
    <property type="entry name" value="OROTATE PHOSPHORIBOSYLTRANSFERASE"/>
    <property type="match status" value="1"/>
</dbReference>
<dbReference type="SUPFAM" id="SSF53271">
    <property type="entry name" value="PRTase-like"/>
    <property type="match status" value="1"/>
</dbReference>
<accession>A0ABR5AL75</accession>
<comment type="catalytic activity">
    <reaction evidence="6">
        <text>orotidine 5'-phosphate + diphosphate = orotate + 5-phospho-alpha-D-ribose 1-diphosphate</text>
        <dbReference type="Rhea" id="RHEA:10380"/>
        <dbReference type="ChEBI" id="CHEBI:30839"/>
        <dbReference type="ChEBI" id="CHEBI:33019"/>
        <dbReference type="ChEBI" id="CHEBI:57538"/>
        <dbReference type="ChEBI" id="CHEBI:58017"/>
        <dbReference type="EC" id="2.4.2.10"/>
    </reaction>
</comment>
<feature type="binding site" evidence="6">
    <location>
        <position position="108"/>
    </location>
    <ligand>
        <name>5-phospho-alpha-D-ribose 1-diphosphate</name>
        <dbReference type="ChEBI" id="CHEBI:58017"/>
        <note>ligand shared between dimeric partners</note>
    </ligand>
</feature>
<evidence type="ECO:0000313" key="9">
    <source>
        <dbReference type="Proteomes" id="UP000031967"/>
    </source>
</evidence>
<keyword evidence="9" id="KW-1185">Reference proteome</keyword>
<dbReference type="CDD" id="cd06223">
    <property type="entry name" value="PRTases_typeI"/>
    <property type="match status" value="1"/>
</dbReference>
<dbReference type="InterPro" id="IPR000836">
    <property type="entry name" value="PRTase_dom"/>
</dbReference>
<evidence type="ECO:0000259" key="7">
    <source>
        <dbReference type="Pfam" id="PF00156"/>
    </source>
</evidence>
<evidence type="ECO:0000256" key="3">
    <source>
        <dbReference type="ARBA" id="ARBA00022676"/>
    </source>
</evidence>
<dbReference type="InterPro" id="IPR029057">
    <property type="entry name" value="PRTase-like"/>
</dbReference>
<feature type="binding site" evidence="6">
    <location>
        <position position="110"/>
    </location>
    <ligand>
        <name>5-phospho-alpha-D-ribose 1-diphosphate</name>
        <dbReference type="ChEBI" id="CHEBI:58017"/>
        <note>ligand shared between dimeric partners</note>
    </ligand>
</feature>
<dbReference type="PANTHER" id="PTHR19278:SF9">
    <property type="entry name" value="URIDINE 5'-MONOPHOSPHATE SYNTHASE"/>
    <property type="match status" value="1"/>
</dbReference>
<dbReference type="GO" id="GO:0016757">
    <property type="term" value="F:glycosyltransferase activity"/>
    <property type="evidence" value="ECO:0007669"/>
    <property type="project" value="UniProtKB-KW"/>
</dbReference>
<evidence type="ECO:0000256" key="5">
    <source>
        <dbReference type="ARBA" id="ARBA00022975"/>
    </source>
</evidence>
<dbReference type="Proteomes" id="UP000031967">
    <property type="component" value="Unassembled WGS sequence"/>
</dbReference>
<protein>
    <recommendedName>
        <fullName evidence="2 6">Orotate phosphoribosyltransferase</fullName>
        <shortName evidence="6">OPRT</shortName>
        <shortName evidence="6">OPRTase</shortName>
        <ecNumber evidence="2 6">2.4.2.10</ecNumber>
    </recommendedName>
</protein>
<dbReference type="EMBL" id="JXAK01000006">
    <property type="protein sequence ID" value="KIL41773.1"/>
    <property type="molecule type" value="Genomic_DNA"/>
</dbReference>
<sequence>MNSQNSNLEQLSRTIAASLLRIEAVALRPHQPFTWTSGLKSPIYCDNRLTMSHPDIREQIADGFVQLIRAHHPEAEVIAGTATAGIPHAAWVAQKLNLPMIYVRDKAKGHGKENLIEGVVKPGQKVVVIEDLISTGGSSLKAALAVNEAGAQALGVLAIFSYKLDKATSAFAEAGMPLHTLSDYPTLLEVAAEQGAIRSEDLELLQAWRANPAAYGAQV</sequence>
<feature type="binding site" description="in other chain" evidence="6">
    <location>
        <begin position="130"/>
        <end position="138"/>
    </location>
    <ligand>
        <name>5-phospho-alpha-D-ribose 1-diphosphate</name>
        <dbReference type="ChEBI" id="CHEBI:58017"/>
        <note>ligand shared between dimeric partners</note>
    </ligand>
</feature>
<comment type="caution">
    <text evidence="6">Lacks conserved residue(s) required for the propagation of feature annotation.</text>
</comment>
<keyword evidence="6" id="KW-0460">Magnesium</keyword>
<keyword evidence="3 6" id="KW-0328">Glycosyltransferase</keyword>
<dbReference type="RefSeq" id="WP_041046315.1">
    <property type="nucleotide sequence ID" value="NZ_JXAK01000006.1"/>
</dbReference>
<evidence type="ECO:0000256" key="4">
    <source>
        <dbReference type="ARBA" id="ARBA00022679"/>
    </source>
</evidence>
<dbReference type="NCBIfam" id="TIGR00336">
    <property type="entry name" value="pyrE"/>
    <property type="match status" value="1"/>
</dbReference>
<gene>
    <name evidence="6" type="primary">pyrE</name>
    <name evidence="8" type="ORF">SD70_05285</name>
</gene>
<name>A0ABR5AL75_9BACL</name>
<comment type="caution">
    <text evidence="8">The sequence shown here is derived from an EMBL/GenBank/DDBJ whole genome shotgun (WGS) entry which is preliminary data.</text>
</comment>
<dbReference type="EC" id="2.4.2.10" evidence="2 6"/>
<dbReference type="Gene3D" id="3.40.50.2020">
    <property type="match status" value="1"/>
</dbReference>
<dbReference type="InterPro" id="IPR023031">
    <property type="entry name" value="OPRT"/>
</dbReference>
<evidence type="ECO:0000313" key="8">
    <source>
        <dbReference type="EMBL" id="KIL41773.1"/>
    </source>
</evidence>
<comment type="subunit">
    <text evidence="6">Homodimer.</text>
</comment>
<comment type="similarity">
    <text evidence="6">Belongs to the purine/pyrimidine phosphoribosyltransferase family. PyrE subfamily.</text>
</comment>
<feature type="domain" description="Phosphoribosyltransferase" evidence="7">
    <location>
        <begin position="59"/>
        <end position="160"/>
    </location>
</feature>
<evidence type="ECO:0000256" key="1">
    <source>
        <dbReference type="ARBA" id="ARBA00004889"/>
    </source>
</evidence>
<feature type="binding site" evidence="6">
    <location>
        <position position="134"/>
    </location>
    <ligand>
        <name>orotate</name>
        <dbReference type="ChEBI" id="CHEBI:30839"/>
    </ligand>
</feature>
<keyword evidence="5 6" id="KW-0665">Pyrimidine biosynthesis</keyword>
<dbReference type="InterPro" id="IPR004467">
    <property type="entry name" value="Or_phspho_trans_dom"/>
</dbReference>
<feature type="binding site" evidence="6">
    <location>
        <position position="104"/>
    </location>
    <ligand>
        <name>5-phospho-alpha-D-ribose 1-diphosphate</name>
        <dbReference type="ChEBI" id="CHEBI:58017"/>
        <note>ligand shared between dimeric partners</note>
    </ligand>
</feature>
<organism evidence="8 9">
    <name type="scientific">Gordoniibacillus kamchatkensis</name>
    <dbReference type="NCBI Taxonomy" id="1590651"/>
    <lineage>
        <taxon>Bacteria</taxon>
        <taxon>Bacillati</taxon>
        <taxon>Bacillota</taxon>
        <taxon>Bacilli</taxon>
        <taxon>Bacillales</taxon>
        <taxon>Paenibacillaceae</taxon>
        <taxon>Gordoniibacillus</taxon>
    </lineage>
</organism>
<reference evidence="8 9" key="1">
    <citation type="submission" date="2014-12" db="EMBL/GenBank/DDBJ databases">
        <title>Draft genome sequence of Paenibacillus kamchatkensis strain B-2647.</title>
        <authorList>
            <person name="Karlyshev A.V."/>
            <person name="Kudryashova E.B."/>
        </authorList>
    </citation>
    <scope>NUCLEOTIDE SEQUENCE [LARGE SCALE GENOMIC DNA]</scope>
    <source>
        <strain evidence="8 9">VKM B-2647</strain>
    </source>
</reference>
<dbReference type="Pfam" id="PF00156">
    <property type="entry name" value="Pribosyltran"/>
    <property type="match status" value="1"/>
</dbReference>
<comment type="function">
    <text evidence="6">Catalyzes the transfer of a ribosyl phosphate group from 5-phosphoribose 1-diphosphate to orotate, leading to the formation of orotidine monophosphate (OMP).</text>
</comment>
<evidence type="ECO:0000256" key="6">
    <source>
        <dbReference type="HAMAP-Rule" id="MF_01208"/>
    </source>
</evidence>
<proteinExistence type="inferred from homology"/>
<comment type="pathway">
    <text evidence="1 6">Pyrimidine metabolism; UMP biosynthesis via de novo pathway; UMP from orotate: step 1/2.</text>
</comment>
<keyword evidence="4 6" id="KW-0808">Transferase</keyword>
<dbReference type="HAMAP" id="MF_01208">
    <property type="entry name" value="PyrE"/>
    <property type="match status" value="1"/>
</dbReference>
<comment type="cofactor">
    <cofactor evidence="6">
        <name>Mg(2+)</name>
        <dbReference type="ChEBI" id="CHEBI:18420"/>
    </cofactor>
</comment>